<feature type="compositionally biased region" description="Basic and acidic residues" evidence="4">
    <location>
        <begin position="633"/>
        <end position="646"/>
    </location>
</feature>
<feature type="compositionally biased region" description="Pro residues" evidence="4">
    <location>
        <begin position="868"/>
        <end position="878"/>
    </location>
</feature>
<evidence type="ECO:0000259" key="5">
    <source>
        <dbReference type="PROSITE" id="PS50089"/>
    </source>
</evidence>
<feature type="region of interest" description="Disordered" evidence="4">
    <location>
        <begin position="520"/>
        <end position="539"/>
    </location>
</feature>
<name>A0A8S1EHP9_9PELO</name>
<dbReference type="OrthoDB" id="10679316at2759"/>
<feature type="compositionally biased region" description="Basic and acidic residues" evidence="4">
    <location>
        <begin position="726"/>
        <end position="739"/>
    </location>
</feature>
<feature type="region of interest" description="Disordered" evidence="4">
    <location>
        <begin position="278"/>
        <end position="306"/>
    </location>
</feature>
<evidence type="ECO:0000256" key="2">
    <source>
        <dbReference type="ARBA" id="ARBA00022833"/>
    </source>
</evidence>
<keyword evidence="2" id="KW-0862">Zinc</keyword>
<organism evidence="6 7">
    <name type="scientific">Caenorhabditis bovis</name>
    <dbReference type="NCBI Taxonomy" id="2654633"/>
    <lineage>
        <taxon>Eukaryota</taxon>
        <taxon>Metazoa</taxon>
        <taxon>Ecdysozoa</taxon>
        <taxon>Nematoda</taxon>
        <taxon>Chromadorea</taxon>
        <taxon>Rhabditida</taxon>
        <taxon>Rhabditina</taxon>
        <taxon>Rhabditomorpha</taxon>
        <taxon>Rhabditoidea</taxon>
        <taxon>Rhabditidae</taxon>
        <taxon>Peloderinae</taxon>
        <taxon>Caenorhabditis</taxon>
    </lineage>
</organism>
<feature type="domain" description="RING-type" evidence="5">
    <location>
        <begin position="37"/>
        <end position="76"/>
    </location>
</feature>
<dbReference type="Proteomes" id="UP000494206">
    <property type="component" value="Unassembled WGS sequence"/>
</dbReference>
<evidence type="ECO:0000256" key="3">
    <source>
        <dbReference type="PROSITE-ProRule" id="PRU00175"/>
    </source>
</evidence>
<dbReference type="AlphaFoldDB" id="A0A8S1EHP9"/>
<feature type="compositionally biased region" description="Pro residues" evidence="4">
    <location>
        <begin position="288"/>
        <end position="303"/>
    </location>
</feature>
<dbReference type="InterPro" id="IPR013083">
    <property type="entry name" value="Znf_RING/FYVE/PHD"/>
</dbReference>
<dbReference type="Gene3D" id="3.30.40.10">
    <property type="entry name" value="Zinc/RING finger domain, C3HC4 (zinc finger)"/>
    <property type="match status" value="1"/>
</dbReference>
<reference evidence="6 7" key="1">
    <citation type="submission" date="2020-04" db="EMBL/GenBank/DDBJ databases">
        <authorList>
            <person name="Laetsch R D."/>
            <person name="Stevens L."/>
            <person name="Kumar S."/>
            <person name="Blaxter L. M."/>
        </authorList>
    </citation>
    <scope>NUCLEOTIDE SEQUENCE [LARGE SCALE GENOMIC DNA]</scope>
</reference>
<sequence length="878" mass="98175">MPAVRKQARILRDLVWTARFPATAILIMDCPPASLHCTYCRNLLTDPIITACCLKRHCHPCMVKVINERGECPNCRNPMSEEQIPKVDAKIKRIAERYTPRGMRERYTAAFEAYPHLQTKVAQVKLRNDLMNIIEYDEPIFFTVRHVKIRERSEKGDVVKTFKKTTAYKVRADMTISVVRRLILNKLGIDADSCFVRFKCGEHRLFNTMTMRTVAMLSGKPLAQGLDLEMAVLPKSVINKPPPQPPESHVVIDDEPMPALSAEEPLAAEIAEQIEKVQREPEPEPAAMAPPPPPPPPPLPLPPTHATIGMGLMNRQQQEQVLFQLQQQQLRRQQHQMQVSPSTENRRSMSTTPPQAANLMRVSPNGLRYHNHQDRAAPPAGERVRRVRRPRMRTAPPPPAQPSVTFNQAATNQALEYYFMKALQHRIAPSKFLDEYFQAGVDQNRQLPLPKEDIDRIAYRKHFDKIGVFIPYISPELQAKLYTQLLEQKHTVAMEREMLRQKAMQKPHPVMMKATAPPSKQAARMPSNASEHAQNDEPVCKKMKTCEEDVATQPKMMSEPNKNDEPATAITPPPVLRIESPPINELTPTPEEPTMSPKESEAMLGTPEPLIPTLQPSVSQPEPLSPMEPEPMNPKEMEPVNPKEPEPVGPKEPNDLEPVNSRKPDPEGPNEPEPMNPKEMEPASKNPKKPEPMDPKEPEPMNPKEPEPASPKEPEPINPNESEPANPKEPEPMNPKEPEPVNSKELVPVNPKEPEPVNSKESEPEPANPKKPEPMDPRESQPEGSPKEPERLSPKECEPTTPKEPAPSSPDTTIAVLSSPNSANNSDMIDALTLSRQSSKSLGKTLAEVMRRPPAGAAINRIGATPPNSSPSVPPTPS</sequence>
<dbReference type="SUPFAM" id="SSF57850">
    <property type="entry name" value="RING/U-box"/>
    <property type="match status" value="1"/>
</dbReference>
<comment type="caution">
    <text evidence="6">The sequence shown here is derived from an EMBL/GenBank/DDBJ whole genome shotgun (WGS) entry which is preliminary data.</text>
</comment>
<evidence type="ECO:0000256" key="4">
    <source>
        <dbReference type="SAM" id="MobiDB-lite"/>
    </source>
</evidence>
<dbReference type="PROSITE" id="PS50089">
    <property type="entry name" value="ZF_RING_2"/>
    <property type="match status" value="1"/>
</dbReference>
<evidence type="ECO:0000313" key="6">
    <source>
        <dbReference type="EMBL" id="CAB3401655.1"/>
    </source>
</evidence>
<feature type="region of interest" description="Disordered" evidence="4">
    <location>
        <begin position="553"/>
        <end position="878"/>
    </location>
</feature>
<feature type="compositionally biased region" description="Pro residues" evidence="4">
    <location>
        <begin position="623"/>
        <end position="632"/>
    </location>
</feature>
<accession>A0A8S1EHP9</accession>
<feature type="compositionally biased region" description="Basic and acidic residues" evidence="4">
    <location>
        <begin position="752"/>
        <end position="798"/>
    </location>
</feature>
<dbReference type="EMBL" id="CADEPM010000003">
    <property type="protein sequence ID" value="CAB3401655.1"/>
    <property type="molecule type" value="Genomic_DNA"/>
</dbReference>
<feature type="compositionally biased region" description="Basic and acidic residues" evidence="4">
    <location>
        <begin position="676"/>
        <end position="715"/>
    </location>
</feature>
<proteinExistence type="predicted"/>
<keyword evidence="7" id="KW-1185">Reference proteome</keyword>
<evidence type="ECO:0000313" key="7">
    <source>
        <dbReference type="Proteomes" id="UP000494206"/>
    </source>
</evidence>
<feature type="compositionally biased region" description="Polar residues" evidence="4">
    <location>
        <begin position="809"/>
        <end position="827"/>
    </location>
</feature>
<evidence type="ECO:0000256" key="1">
    <source>
        <dbReference type="ARBA" id="ARBA00022771"/>
    </source>
</evidence>
<keyword evidence="1 3" id="KW-0479">Metal-binding</keyword>
<dbReference type="GO" id="GO:0008270">
    <property type="term" value="F:zinc ion binding"/>
    <property type="evidence" value="ECO:0007669"/>
    <property type="project" value="UniProtKB-KW"/>
</dbReference>
<protein>
    <recommendedName>
        <fullName evidence="5">RING-type domain-containing protein</fullName>
    </recommendedName>
</protein>
<keyword evidence="1 3" id="KW-0863">Zinc-finger</keyword>
<dbReference type="InterPro" id="IPR001841">
    <property type="entry name" value="Znf_RING"/>
</dbReference>
<gene>
    <name evidence="6" type="ORF">CBOVIS_LOCUS4374</name>
</gene>